<comment type="caution">
    <text evidence="2">The sequence shown here is derived from an EMBL/GenBank/DDBJ whole genome shotgun (WGS) entry which is preliminary data.</text>
</comment>
<evidence type="ECO:0000313" key="2">
    <source>
        <dbReference type="EMBL" id="EET86443.1"/>
    </source>
</evidence>
<reference evidence="2 3" key="1">
    <citation type="submission" date="2009-06" db="EMBL/GenBank/DDBJ databases">
        <title>The draft genome of Clostridium carboxidivorans P7.</title>
        <authorList>
            <consortium name="US DOE Joint Genome Institute (JGI-PGF)"/>
            <person name="Lucas S."/>
            <person name="Copeland A."/>
            <person name="Lapidus A."/>
            <person name="Glavina del Rio T."/>
            <person name="Tice H."/>
            <person name="Bruce D."/>
            <person name="Goodwin L."/>
            <person name="Pitluck S."/>
            <person name="Larimer F."/>
            <person name="Land M.L."/>
            <person name="Hauser L."/>
            <person name="Hemme C.L."/>
        </authorList>
    </citation>
    <scope>NUCLEOTIDE SEQUENCE [LARGE SCALE GENOMIC DNA]</scope>
    <source>
        <strain evidence="2 3">P7</strain>
    </source>
</reference>
<dbReference type="RefSeq" id="WP_007062018.1">
    <property type="nucleotide sequence ID" value="NZ_ACVI01000054.1"/>
</dbReference>
<dbReference type="InterPro" id="IPR036650">
    <property type="entry name" value="CAT_RNA-bd_dom_sf"/>
</dbReference>
<dbReference type="SMART" id="SM01061">
    <property type="entry name" value="CAT_RBD"/>
    <property type="match status" value="1"/>
</dbReference>
<dbReference type="AlphaFoldDB" id="C6PWG6"/>
<protein>
    <submittedName>
        <fullName evidence="2">CAT RNA-binding domain protein</fullName>
    </submittedName>
</protein>
<dbReference type="EMBL" id="ACVI01000054">
    <property type="protein sequence ID" value="EET86443.1"/>
    <property type="molecule type" value="Genomic_DNA"/>
</dbReference>
<dbReference type="Gene3D" id="2.30.24.10">
    <property type="entry name" value="CAT RNA-binding domain"/>
    <property type="match status" value="1"/>
</dbReference>
<name>C6PWG6_9CLOT</name>
<evidence type="ECO:0000313" key="3">
    <source>
        <dbReference type="Proteomes" id="UP000004198"/>
    </source>
</evidence>
<proteinExistence type="predicted"/>
<sequence length="39" mass="4302">MVIKKILNNNVVTVIDESTGLEKVIMGRGIAFKKMLGKI</sequence>
<evidence type="ECO:0000259" key="1">
    <source>
        <dbReference type="SMART" id="SM01061"/>
    </source>
</evidence>
<organism evidence="2 3">
    <name type="scientific">Clostridium carboxidivorans P7</name>
    <dbReference type="NCBI Taxonomy" id="536227"/>
    <lineage>
        <taxon>Bacteria</taxon>
        <taxon>Bacillati</taxon>
        <taxon>Bacillota</taxon>
        <taxon>Clostridia</taxon>
        <taxon>Eubacteriales</taxon>
        <taxon>Clostridiaceae</taxon>
        <taxon>Clostridium</taxon>
    </lineage>
</organism>
<accession>C6PWG6</accession>
<dbReference type="Pfam" id="PF03123">
    <property type="entry name" value="CAT_RBD"/>
    <property type="match status" value="1"/>
</dbReference>
<dbReference type="SUPFAM" id="SSF50151">
    <property type="entry name" value="SacY-like RNA-binding domain"/>
    <property type="match status" value="1"/>
</dbReference>
<dbReference type="InterPro" id="IPR004341">
    <property type="entry name" value="CAT_RNA-bd_dom"/>
</dbReference>
<dbReference type="GO" id="GO:0003723">
    <property type="term" value="F:RNA binding"/>
    <property type="evidence" value="ECO:0007669"/>
    <property type="project" value="InterPro"/>
</dbReference>
<feature type="domain" description="CAT RNA-binding" evidence="1">
    <location>
        <begin position="1"/>
        <end position="39"/>
    </location>
</feature>
<dbReference type="Proteomes" id="UP000004198">
    <property type="component" value="Unassembled WGS sequence"/>
</dbReference>
<gene>
    <name evidence="2" type="ORF">CcarbDRAFT_3133</name>
</gene>
<keyword evidence="3" id="KW-1185">Reference proteome</keyword>